<dbReference type="Pfam" id="PF00535">
    <property type="entry name" value="Glycos_transf_2"/>
    <property type="match status" value="1"/>
</dbReference>
<keyword evidence="14" id="KW-0472">Membrane</keyword>
<dbReference type="PANTHER" id="PTHR11675">
    <property type="entry name" value="N-ACETYLGALACTOSAMINYLTRANSFERASE"/>
    <property type="match status" value="1"/>
</dbReference>
<evidence type="ECO:0000256" key="15">
    <source>
        <dbReference type="ARBA" id="ARBA00023157"/>
    </source>
</evidence>
<dbReference type="InterPro" id="IPR045885">
    <property type="entry name" value="GalNAc-T"/>
</dbReference>
<dbReference type="SUPFAM" id="SSF50370">
    <property type="entry name" value="Ricin B-like lectins"/>
    <property type="match status" value="1"/>
</dbReference>
<dbReference type="PANTHER" id="PTHR11675:SF68">
    <property type="entry name" value="N-ACETYLGALACTOSAMINYLTRANSFERASE 7"/>
    <property type="match status" value="1"/>
</dbReference>
<dbReference type="InterPro" id="IPR000772">
    <property type="entry name" value="Ricin_B_lectin"/>
</dbReference>
<dbReference type="SUPFAM" id="SSF53448">
    <property type="entry name" value="Nucleotide-diphospho-sugar transferases"/>
    <property type="match status" value="1"/>
</dbReference>
<evidence type="ECO:0000313" key="21">
    <source>
        <dbReference type="Proteomes" id="UP001158576"/>
    </source>
</evidence>
<evidence type="ECO:0000256" key="4">
    <source>
        <dbReference type="ARBA" id="ARBA00005680"/>
    </source>
</evidence>
<dbReference type="InterPro" id="IPR029044">
    <property type="entry name" value="Nucleotide-diphossugar_trans"/>
</dbReference>
<dbReference type="EC" id="2.4.1.-" evidence="17"/>
<feature type="compositionally biased region" description="Basic and acidic residues" evidence="18">
    <location>
        <begin position="143"/>
        <end position="167"/>
    </location>
</feature>
<feature type="domain" description="Ricin B lectin" evidence="19">
    <location>
        <begin position="538"/>
        <end position="662"/>
    </location>
</feature>
<sequence>MRTVRIRTGSAIRLVVVFLVVSCLLYTFAFPHSDSEQKEAKKAKKHAKHHSEAKDKEYPDFGAVKEEVKDPLDIDRKVLPDRHESDLEFPHIGGNEVDFNERRKAPTVVKNSGRKPETMKTWDGRTVTLVGRGIDENVPEPYYRPDGKDGNWEHNPPIDETGHDGPGERGASVHTLPEEEEHVKEIIKEFGFNLVNSDKISMDRLPKDLRDKECVSIDYPEKLPMVSVVVVFHNEGWGPLVRTFHSVVNRTPPELLGEIVIIDDGSIIKDKPHLGQPLEEYIKRWNGKVKLYRNARREGLIRARSIGAQHATFEVLVFLDAHCEAGYNWLPPLIAPIARNDRISTVPLIDSIDGQRYTFSGQAGGDSHGRAQGGWEWNFCGRDTHFRRKTMAGGLFAINREHFNNVGMYDPGLEIWGGEQYEISYKLWMCGGGVYFVPCSRVGHVYRLEGWGGNPPPEYVPSNPSFRNYRRVIEVWWDDWAKYFYWNRPELQKLDYGDVSEQVKFRHDHCPHNFTWLMEEVAYGITDMYDAPNELLAWGEIRGKGSNICVDSMGHKDNDGPAESWYCHKQGGNQLFRIHAGGFIAQNLQCLYPASDNSKMNIHACERVNSPSNAWKFNLDTDGTFRYKGKCLTRSNDADKPTGPLTIEDCRPDDIYQQWEVNEEAVL</sequence>
<keyword evidence="10 17" id="KW-0430">Lectin</keyword>
<evidence type="ECO:0000313" key="20">
    <source>
        <dbReference type="EMBL" id="CAG5108549.1"/>
    </source>
</evidence>
<dbReference type="Pfam" id="PF00652">
    <property type="entry name" value="Ricin_B_lectin"/>
    <property type="match status" value="1"/>
</dbReference>
<evidence type="ECO:0000256" key="11">
    <source>
        <dbReference type="ARBA" id="ARBA00022968"/>
    </source>
</evidence>
<feature type="compositionally biased region" description="Basic and acidic residues" evidence="18">
    <location>
        <begin position="50"/>
        <end position="62"/>
    </location>
</feature>
<accession>A0ABN7T1X6</accession>
<keyword evidence="6 17" id="KW-0328">Glycosyltransferase</keyword>
<dbReference type="SMART" id="SM00458">
    <property type="entry name" value="RICIN"/>
    <property type="match status" value="1"/>
</dbReference>
<reference evidence="20 21" key="1">
    <citation type="submission" date="2021-04" db="EMBL/GenBank/DDBJ databases">
        <authorList>
            <person name="Bliznina A."/>
        </authorList>
    </citation>
    <scope>NUCLEOTIDE SEQUENCE [LARGE SCALE GENOMIC DNA]</scope>
</reference>
<evidence type="ECO:0000259" key="19">
    <source>
        <dbReference type="SMART" id="SM00458"/>
    </source>
</evidence>
<gene>
    <name evidence="20" type="ORF">OKIOD_LOCUS12614</name>
</gene>
<evidence type="ECO:0000256" key="16">
    <source>
        <dbReference type="ARBA" id="ARBA00023211"/>
    </source>
</evidence>
<dbReference type="Proteomes" id="UP001158576">
    <property type="component" value="Chromosome 1"/>
</dbReference>
<feature type="region of interest" description="Disordered" evidence="18">
    <location>
        <begin position="137"/>
        <end position="172"/>
    </location>
</feature>
<evidence type="ECO:0000256" key="18">
    <source>
        <dbReference type="SAM" id="MobiDB-lite"/>
    </source>
</evidence>
<dbReference type="Gene3D" id="2.80.10.50">
    <property type="match status" value="1"/>
</dbReference>
<dbReference type="CDD" id="cd23437">
    <property type="entry name" value="beta-trefoil_Ricin_GALNT7"/>
    <property type="match status" value="1"/>
</dbReference>
<dbReference type="EMBL" id="OU015566">
    <property type="protein sequence ID" value="CAG5108549.1"/>
    <property type="molecule type" value="Genomic_DNA"/>
</dbReference>
<feature type="region of interest" description="Disordered" evidence="18">
    <location>
        <begin position="39"/>
        <end position="62"/>
    </location>
</feature>
<keyword evidence="16 17" id="KW-0464">Manganese</keyword>
<evidence type="ECO:0000256" key="1">
    <source>
        <dbReference type="ARBA" id="ARBA00001936"/>
    </source>
</evidence>
<keyword evidence="11" id="KW-0735">Signal-anchor</keyword>
<comment type="pathway">
    <text evidence="3 17">Protein modification; protein glycosylation.</text>
</comment>
<dbReference type="Gene3D" id="3.90.550.10">
    <property type="entry name" value="Spore Coat Polysaccharide Biosynthesis Protein SpsA, Chain A"/>
    <property type="match status" value="1"/>
</dbReference>
<evidence type="ECO:0000256" key="10">
    <source>
        <dbReference type="ARBA" id="ARBA00022734"/>
    </source>
</evidence>
<evidence type="ECO:0000256" key="6">
    <source>
        <dbReference type="ARBA" id="ARBA00022676"/>
    </source>
</evidence>
<evidence type="ECO:0000256" key="12">
    <source>
        <dbReference type="ARBA" id="ARBA00022989"/>
    </source>
</evidence>
<keyword evidence="13 17" id="KW-0333">Golgi apparatus</keyword>
<dbReference type="InterPro" id="IPR001173">
    <property type="entry name" value="Glyco_trans_2-like"/>
</dbReference>
<dbReference type="InterPro" id="IPR027791">
    <property type="entry name" value="Galactosyl_T_C"/>
</dbReference>
<evidence type="ECO:0000256" key="8">
    <source>
        <dbReference type="ARBA" id="ARBA00022692"/>
    </source>
</evidence>
<dbReference type="InterPro" id="IPR035992">
    <property type="entry name" value="Ricin_B-like_lectins"/>
</dbReference>
<dbReference type="Pfam" id="PF02709">
    <property type="entry name" value="Glyco_transf_7C"/>
    <property type="match status" value="1"/>
</dbReference>
<comment type="cofactor">
    <cofactor evidence="1 17">
        <name>Mn(2+)</name>
        <dbReference type="ChEBI" id="CHEBI:29035"/>
    </cofactor>
</comment>
<organism evidence="20 21">
    <name type="scientific">Oikopleura dioica</name>
    <name type="common">Tunicate</name>
    <dbReference type="NCBI Taxonomy" id="34765"/>
    <lineage>
        <taxon>Eukaryota</taxon>
        <taxon>Metazoa</taxon>
        <taxon>Chordata</taxon>
        <taxon>Tunicata</taxon>
        <taxon>Appendicularia</taxon>
        <taxon>Copelata</taxon>
        <taxon>Oikopleuridae</taxon>
        <taxon>Oikopleura</taxon>
    </lineage>
</organism>
<protein>
    <recommendedName>
        <fullName evidence="5 17">Polypeptide N-acetylgalactosaminyltransferase</fullName>
        <ecNumber evidence="17">2.4.1.-</ecNumber>
    </recommendedName>
    <alternativeName>
        <fullName evidence="17">Protein-UDP acetylgalactosaminyltransferase</fullName>
    </alternativeName>
</protein>
<proteinExistence type="inferred from homology"/>
<evidence type="ECO:0000256" key="5">
    <source>
        <dbReference type="ARBA" id="ARBA00012644"/>
    </source>
</evidence>
<name>A0ABN7T1X6_OIKDI</name>
<keyword evidence="9" id="KW-0479">Metal-binding</keyword>
<comment type="similarity">
    <text evidence="4 17">Belongs to the glycosyltransferase 2 family. GalNAc-T subfamily.</text>
</comment>
<evidence type="ECO:0000256" key="7">
    <source>
        <dbReference type="ARBA" id="ARBA00022679"/>
    </source>
</evidence>
<evidence type="ECO:0000256" key="17">
    <source>
        <dbReference type="RuleBase" id="RU361242"/>
    </source>
</evidence>
<keyword evidence="7 17" id="KW-0808">Transferase</keyword>
<evidence type="ECO:0000256" key="9">
    <source>
        <dbReference type="ARBA" id="ARBA00022723"/>
    </source>
</evidence>
<comment type="subcellular location">
    <subcellularLocation>
        <location evidence="2 17">Golgi apparatus membrane</location>
        <topology evidence="2 17">Single-pass type II membrane protein</topology>
    </subcellularLocation>
</comment>
<dbReference type="CDD" id="cd02510">
    <property type="entry name" value="pp-GalNAc-T"/>
    <property type="match status" value="1"/>
</dbReference>
<keyword evidence="21" id="KW-1185">Reference proteome</keyword>
<keyword evidence="15 17" id="KW-1015">Disulfide bond</keyword>
<keyword evidence="12" id="KW-1133">Transmembrane helix</keyword>
<dbReference type="PROSITE" id="PS50231">
    <property type="entry name" value="RICIN_B_LECTIN"/>
    <property type="match status" value="1"/>
</dbReference>
<keyword evidence="8" id="KW-0812">Transmembrane</keyword>
<evidence type="ECO:0000256" key="13">
    <source>
        <dbReference type="ARBA" id="ARBA00023034"/>
    </source>
</evidence>
<evidence type="ECO:0000256" key="2">
    <source>
        <dbReference type="ARBA" id="ARBA00004323"/>
    </source>
</evidence>
<evidence type="ECO:0000256" key="3">
    <source>
        <dbReference type="ARBA" id="ARBA00004922"/>
    </source>
</evidence>
<evidence type="ECO:0000256" key="14">
    <source>
        <dbReference type="ARBA" id="ARBA00023136"/>
    </source>
</evidence>